<name>A0A923RQ63_9FIRM</name>
<evidence type="ECO:0000313" key="3">
    <source>
        <dbReference type="Proteomes" id="UP000652477"/>
    </source>
</evidence>
<dbReference type="InterPro" id="IPR050312">
    <property type="entry name" value="IolE/XylAMocC-like"/>
</dbReference>
<dbReference type="EMBL" id="JACOPF010000001">
    <property type="protein sequence ID" value="MBC5688338.1"/>
    <property type="molecule type" value="Genomic_DNA"/>
</dbReference>
<dbReference type="RefSeq" id="WP_186874958.1">
    <property type="nucleotide sequence ID" value="NZ_JACOPF010000001.1"/>
</dbReference>
<dbReference type="Gene3D" id="3.20.20.150">
    <property type="entry name" value="Divalent-metal-dependent TIM barrel enzymes"/>
    <property type="match status" value="1"/>
</dbReference>
<evidence type="ECO:0000259" key="1">
    <source>
        <dbReference type="Pfam" id="PF01261"/>
    </source>
</evidence>
<keyword evidence="2" id="KW-0413">Isomerase</keyword>
<accession>A0A923RQ63</accession>
<dbReference type="Pfam" id="PF01261">
    <property type="entry name" value="AP_endonuc_2"/>
    <property type="match status" value="1"/>
</dbReference>
<comment type="caution">
    <text evidence="2">The sequence shown here is derived from an EMBL/GenBank/DDBJ whole genome shotgun (WGS) entry which is preliminary data.</text>
</comment>
<gene>
    <name evidence="2" type="ORF">H8S37_05275</name>
</gene>
<dbReference type="GO" id="GO:0016853">
    <property type="term" value="F:isomerase activity"/>
    <property type="evidence" value="ECO:0007669"/>
    <property type="project" value="UniProtKB-KW"/>
</dbReference>
<dbReference type="SUPFAM" id="SSF51658">
    <property type="entry name" value="Xylose isomerase-like"/>
    <property type="match status" value="1"/>
</dbReference>
<dbReference type="PANTHER" id="PTHR12110:SF21">
    <property type="entry name" value="XYLOSE ISOMERASE-LIKE TIM BARREL DOMAIN-CONTAINING PROTEIN"/>
    <property type="match status" value="1"/>
</dbReference>
<organism evidence="2 3">
    <name type="scientific">Mediterraneibacter hominis</name>
    <dbReference type="NCBI Taxonomy" id="2763054"/>
    <lineage>
        <taxon>Bacteria</taxon>
        <taxon>Bacillati</taxon>
        <taxon>Bacillota</taxon>
        <taxon>Clostridia</taxon>
        <taxon>Lachnospirales</taxon>
        <taxon>Lachnospiraceae</taxon>
        <taxon>Mediterraneibacter</taxon>
    </lineage>
</organism>
<proteinExistence type="predicted"/>
<evidence type="ECO:0000313" key="2">
    <source>
        <dbReference type="EMBL" id="MBC5688338.1"/>
    </source>
</evidence>
<dbReference type="InterPro" id="IPR036237">
    <property type="entry name" value="Xyl_isomerase-like_sf"/>
</dbReference>
<dbReference type="Proteomes" id="UP000652477">
    <property type="component" value="Unassembled WGS sequence"/>
</dbReference>
<feature type="domain" description="Xylose isomerase-like TIM barrel" evidence="1">
    <location>
        <begin position="19"/>
        <end position="297"/>
    </location>
</feature>
<protein>
    <submittedName>
        <fullName evidence="2">Sugar phosphate isomerase/epimerase</fullName>
    </submittedName>
</protein>
<keyword evidence="3" id="KW-1185">Reference proteome</keyword>
<sequence>MRQGFVTAVMDQYSFEEVVDFASENGFECIEVSCWPREKAERRYAGVTHIDVDELDNEYITHILKYCKKKKVEISALAYYPNVLEPDLEKRTQYIEHLKKVIVAAKKLNVNMVTTFIGRVPQLNVPENLKLAEKVWNPLLNFAENLGVRIAIENCPMLFTEDEWPGGKNIAISPAIWRQLFEKLKSPNLGLNYDPSHFIWQEIDYIKPVYEFKDKIFHVHYKDIKLNKNARSEVGVLATPLSYMTPRIPGHGDVDWGEYIAALLEVGYDGPACIEIEDKSFENSKEGIENALKISREYLKQFVAYPEKGV</sequence>
<dbReference type="PANTHER" id="PTHR12110">
    <property type="entry name" value="HYDROXYPYRUVATE ISOMERASE"/>
    <property type="match status" value="1"/>
</dbReference>
<reference evidence="2" key="1">
    <citation type="submission" date="2020-08" db="EMBL/GenBank/DDBJ databases">
        <title>Genome public.</title>
        <authorList>
            <person name="Liu C."/>
            <person name="Sun Q."/>
        </authorList>
    </citation>
    <scope>NUCLEOTIDE SEQUENCE</scope>
    <source>
        <strain evidence="2">NSJ-55</strain>
    </source>
</reference>
<dbReference type="InterPro" id="IPR013022">
    <property type="entry name" value="Xyl_isomerase-like_TIM-brl"/>
</dbReference>
<dbReference type="AlphaFoldDB" id="A0A923RQ63"/>